<dbReference type="GO" id="GO:0016604">
    <property type="term" value="C:nuclear body"/>
    <property type="evidence" value="ECO:0007669"/>
    <property type="project" value="Ensembl"/>
</dbReference>
<dbReference type="GO" id="GO:0042789">
    <property type="term" value="P:mRNA transcription by RNA polymerase II"/>
    <property type="evidence" value="ECO:0007669"/>
    <property type="project" value="Ensembl"/>
</dbReference>
<dbReference type="GO" id="GO:0048538">
    <property type="term" value="P:thymus development"/>
    <property type="evidence" value="ECO:0007669"/>
    <property type="project" value="Ensembl"/>
</dbReference>
<dbReference type="FunFam" id="3.30.710.10:FF:000109">
    <property type="entry name" value="zinc finger and BTB domain-containing protein 1"/>
    <property type="match status" value="1"/>
</dbReference>
<keyword evidence="10" id="KW-0832">Ubl conjugation</keyword>
<dbReference type="GO" id="GO:0051260">
    <property type="term" value="P:protein homooligomerization"/>
    <property type="evidence" value="ECO:0007669"/>
    <property type="project" value="Ensembl"/>
</dbReference>
<keyword evidence="9" id="KW-0862">Zinc</keyword>
<dbReference type="PROSITE" id="PS00028">
    <property type="entry name" value="ZINC_FINGER_C2H2_1"/>
    <property type="match status" value="2"/>
</dbReference>
<dbReference type="GO" id="GO:0019902">
    <property type="term" value="F:phosphatase binding"/>
    <property type="evidence" value="ECO:0007669"/>
    <property type="project" value="InterPro"/>
</dbReference>
<proteinExistence type="predicted"/>
<evidence type="ECO:0000259" key="21">
    <source>
        <dbReference type="PROSITE" id="PS50157"/>
    </source>
</evidence>
<keyword evidence="14" id="KW-0804">Transcription</keyword>
<dbReference type="Ensembl" id="ENSBIXT00005012934.1">
    <property type="protein sequence ID" value="ENSBIXP00005002097.1"/>
    <property type="gene ID" value="ENSBIXG00005008501.1"/>
</dbReference>
<evidence type="ECO:0000256" key="3">
    <source>
        <dbReference type="ARBA" id="ARBA00022553"/>
    </source>
</evidence>
<comment type="function">
    <text evidence="16">Acts as a transcriptional repressor. Represses cAMP-responsive element (CRE)-mediated transcriptional activation. In addition, has a role in translesion DNA synthesis. Requires for UV-inducible RAD18 loading, PCNA monoubiquitination, POLH recruitment to replication factories and efficient translesion DNA synthesis. Plays a key role in the transcriptional regulation of T lymphocyte development.</text>
</comment>
<evidence type="ECO:0000256" key="15">
    <source>
        <dbReference type="ARBA" id="ARBA00023242"/>
    </source>
</evidence>
<dbReference type="GO" id="GO:0030183">
    <property type="term" value="P:B cell differentiation"/>
    <property type="evidence" value="ECO:0007669"/>
    <property type="project" value="Ensembl"/>
</dbReference>
<keyword evidence="4" id="KW-0399">Innate immunity</keyword>
<dbReference type="Pfam" id="PF00651">
    <property type="entry name" value="BTB"/>
    <property type="match status" value="1"/>
</dbReference>
<name>A0A4W2FA10_BOBOX</name>
<evidence type="ECO:0000313" key="22">
    <source>
        <dbReference type="Ensembl" id="ENSBIXP00005002097.1"/>
    </source>
</evidence>
<dbReference type="GO" id="GO:0002711">
    <property type="term" value="P:positive regulation of T cell mediated immunity"/>
    <property type="evidence" value="ECO:0007669"/>
    <property type="project" value="Ensembl"/>
</dbReference>
<evidence type="ECO:0000256" key="16">
    <source>
        <dbReference type="ARBA" id="ARBA00059022"/>
    </source>
</evidence>
<evidence type="ECO:0000256" key="7">
    <source>
        <dbReference type="ARBA" id="ARBA00022771"/>
    </source>
</evidence>
<keyword evidence="5" id="KW-0479">Metal-binding</keyword>
<feature type="region of interest" description="Disordered" evidence="19">
    <location>
        <begin position="265"/>
        <end position="320"/>
    </location>
</feature>
<feature type="region of interest" description="Disordered" evidence="19">
    <location>
        <begin position="398"/>
        <end position="417"/>
    </location>
</feature>
<organism evidence="22 23">
    <name type="scientific">Bos indicus x Bos taurus</name>
    <name type="common">Hybrid cattle</name>
    <dbReference type="NCBI Taxonomy" id="30522"/>
    <lineage>
        <taxon>Eukaryota</taxon>
        <taxon>Metazoa</taxon>
        <taxon>Chordata</taxon>
        <taxon>Craniata</taxon>
        <taxon>Vertebrata</taxon>
        <taxon>Euteleostomi</taxon>
        <taxon>Mammalia</taxon>
        <taxon>Eutheria</taxon>
        <taxon>Laurasiatheria</taxon>
        <taxon>Artiodactyla</taxon>
        <taxon>Ruminantia</taxon>
        <taxon>Pecora</taxon>
        <taxon>Bovidae</taxon>
        <taxon>Bovinae</taxon>
        <taxon>Bos</taxon>
    </lineage>
</organism>
<dbReference type="PANTHER" id="PTHR21055:SF3">
    <property type="entry name" value="PROTEIN PHOSPHATASE 1 REGULATORY SUBUNIT 36"/>
    <property type="match status" value="1"/>
</dbReference>
<dbReference type="SMART" id="SM00355">
    <property type="entry name" value="ZnF_C2H2"/>
    <property type="match status" value="5"/>
</dbReference>
<accession>A0A4W2FA10</accession>
<feature type="domain" description="C2H2-type" evidence="21">
    <location>
        <begin position="216"/>
        <end position="247"/>
    </location>
</feature>
<dbReference type="InterPro" id="IPR011333">
    <property type="entry name" value="SKP1/BTB/POZ_sf"/>
</dbReference>
<dbReference type="GO" id="GO:0042803">
    <property type="term" value="F:protein homodimerization activity"/>
    <property type="evidence" value="ECO:0007669"/>
    <property type="project" value="Ensembl"/>
</dbReference>
<evidence type="ECO:0000256" key="14">
    <source>
        <dbReference type="ARBA" id="ARBA00023163"/>
    </source>
</evidence>
<evidence type="ECO:0000256" key="19">
    <source>
        <dbReference type="SAM" id="MobiDB-lite"/>
    </source>
</evidence>
<dbReference type="GO" id="GO:0006338">
    <property type="term" value="P:chromatin remodeling"/>
    <property type="evidence" value="ECO:0007669"/>
    <property type="project" value="Ensembl"/>
</dbReference>
<keyword evidence="8" id="KW-0221">Differentiation</keyword>
<keyword evidence="2" id="KW-1017">Isopeptide bond</keyword>
<dbReference type="GO" id="GO:0008270">
    <property type="term" value="F:zinc ion binding"/>
    <property type="evidence" value="ECO:0007669"/>
    <property type="project" value="UniProtKB-KW"/>
</dbReference>
<protein>
    <recommendedName>
        <fullName evidence="17">Zinc finger and BTB domain-containing protein 1</fullName>
    </recommendedName>
</protein>
<keyword evidence="6" id="KW-0677">Repeat</keyword>
<evidence type="ECO:0000256" key="6">
    <source>
        <dbReference type="ARBA" id="ARBA00022737"/>
    </source>
</evidence>
<evidence type="ECO:0000259" key="20">
    <source>
        <dbReference type="PROSITE" id="PS50097"/>
    </source>
</evidence>
<dbReference type="GO" id="GO:0045087">
    <property type="term" value="P:innate immune response"/>
    <property type="evidence" value="ECO:0007669"/>
    <property type="project" value="UniProtKB-KW"/>
</dbReference>
<dbReference type="GO" id="GO:0034644">
    <property type="term" value="P:cellular response to UV"/>
    <property type="evidence" value="ECO:0007669"/>
    <property type="project" value="Ensembl"/>
</dbReference>
<feature type="compositionally biased region" description="Polar residues" evidence="19">
    <location>
        <begin position="275"/>
        <end position="308"/>
    </location>
</feature>
<dbReference type="AlphaFoldDB" id="A0A4W2FA10"/>
<reference evidence="22" key="2">
    <citation type="submission" date="2025-08" db="UniProtKB">
        <authorList>
            <consortium name="Ensembl"/>
        </authorList>
    </citation>
    <scope>IDENTIFICATION</scope>
</reference>
<dbReference type="SUPFAM" id="SSF57667">
    <property type="entry name" value="beta-beta-alpha zinc fingers"/>
    <property type="match status" value="1"/>
</dbReference>
<gene>
    <name evidence="22" type="primary">ZBTB1</name>
</gene>
<evidence type="ECO:0000313" key="23">
    <source>
        <dbReference type="Proteomes" id="UP000429181"/>
    </source>
</evidence>
<dbReference type="Proteomes" id="UP000429181">
    <property type="component" value="Chromosome 10"/>
</dbReference>
<dbReference type="GO" id="GO:0031965">
    <property type="term" value="C:nuclear membrane"/>
    <property type="evidence" value="ECO:0007669"/>
    <property type="project" value="Ensembl"/>
</dbReference>
<comment type="subcellular location">
    <subcellularLocation>
        <location evidence="1">Nucleus</location>
        <location evidence="1">Nucleoplasm</location>
    </subcellularLocation>
</comment>
<evidence type="ECO:0000256" key="9">
    <source>
        <dbReference type="ARBA" id="ARBA00022833"/>
    </source>
</evidence>
<keyword evidence="3" id="KW-0597">Phosphoprotein</keyword>
<dbReference type="InterPro" id="IPR036236">
    <property type="entry name" value="Znf_C2H2_sf"/>
</dbReference>
<dbReference type="InterPro" id="IPR013087">
    <property type="entry name" value="Znf_C2H2_type"/>
</dbReference>
<evidence type="ECO:0000256" key="10">
    <source>
        <dbReference type="ARBA" id="ARBA00022843"/>
    </source>
</evidence>
<dbReference type="SMART" id="SM00225">
    <property type="entry name" value="BTB"/>
    <property type="match status" value="1"/>
</dbReference>
<keyword evidence="15" id="KW-0539">Nucleus</keyword>
<reference evidence="22 23" key="1">
    <citation type="submission" date="2018-11" db="EMBL/GenBank/DDBJ databases">
        <title>Haplotype-resolved cattle genomes.</title>
        <authorList>
            <person name="Low W.Y."/>
            <person name="Tearle R."/>
            <person name="Bickhart D.M."/>
            <person name="Rosen B.D."/>
            <person name="Koren S."/>
            <person name="Rhie A."/>
            <person name="Hiendleder S."/>
            <person name="Phillippy A.M."/>
            <person name="Smith T.P.L."/>
            <person name="Williams J.L."/>
        </authorList>
    </citation>
    <scope>NUCLEOTIDE SEQUENCE [LARGE SCALE GENOMIC DNA]</scope>
</reference>
<dbReference type="GO" id="GO:0000122">
    <property type="term" value="P:negative regulation of transcription by RNA polymerase II"/>
    <property type="evidence" value="ECO:0007669"/>
    <property type="project" value="Ensembl"/>
</dbReference>
<evidence type="ECO:0000256" key="12">
    <source>
        <dbReference type="ARBA" id="ARBA00023015"/>
    </source>
</evidence>
<dbReference type="Gene3D" id="3.30.160.60">
    <property type="entry name" value="Classic Zinc Finger"/>
    <property type="match status" value="2"/>
</dbReference>
<dbReference type="GeneTree" id="ENSGT00940000157501"/>
<dbReference type="GO" id="GO:2000176">
    <property type="term" value="P:positive regulation of pro-T cell differentiation"/>
    <property type="evidence" value="ECO:0007669"/>
    <property type="project" value="Ensembl"/>
</dbReference>
<sequence>MAKPSHSSYVLQQLNNQREWGFLCDCCIAIDDIYFQAHKAVLAACSSYFRMFFMNHQHSTAQLNLSNMKISAECFDLILQFMYLGKIMTAPSSFEQFKVAMNYLQLYNVPDCLEDIQDADCSSSKCSSSASSKQNSKMIFGVRMYEDTVARNGSEANRWCAEPSSTVNTPHNREPDEESLQLGNFPEPLFDVCKKSSVSKLSTPKERVSRRFGRSFTCDSCGFGFSCEKLLDEHVLTCTNRHSYQNTRSYHRLVDIRDGKDSNIKAEFGEKDSSKTFSAQTDKYRGDTSQAADDSASTTGSRKSSTVESELASEEKSRAAERKRIIIKMEPEDIPTDELKDFNIIKVTDKDCNESTDNDELEDEAEEPFYRYYVEEDVSIKKSGRKTLKPRMSINADERGGLENMRPPNNSSPVQEDTENASCELCGLTITEEDLSSHYLAKHIENICACGKCGQILVKGRQLQEHAQRCGEPQDLTMNGLGNAEEKMDMEENPDEQSEIRDMFVEMLDDFRDNHFQINSIQKKQLFKHSACPFRCPNCGQRFETENLVVEHMSSCLDQDVFKSAIMEENERDHRRKHFCNLCGKGFYQRCHLREHYTVHTKEKQFVCQTCGKQFLRERQLRLHNDMHKGMASFTPAVEFKERGKKGKAVHFVEIDGPASDRLTDKRFALRDDKSPRGLEKRSQQGNVTLHDAKFVALLLLQDTEMPRICSFTTFMRNKNLDNFLMALLYYLYYYLEKISQEKKPKSYMVGLVEKKEMEMIISKLEAAQKYLAQKYCVLVLGLGMPDKHHMSCGKGKISDTQKDWKFFESFYTFCTYVAWIVFRRQHFTEIEEEIGRLFRSNMFNIPRRKREDEESGGEKKRMTFVQFRRMMAKRPAIKKAINMRSPVMSTLLPSLREKAQNVSEKKYRQIGTKFPAQMQEPRETLDSLHMPIVGILGEPRCQFNPHTLIPLDPEESMKSGKPSSLIERNNMRIQDTLDLVMRTLSSQTTFPK</sequence>
<dbReference type="PANTHER" id="PTHR21055">
    <property type="entry name" value="PROTEIN PHOSPHATASE 1 REGULATORY SUBUNIT 36"/>
    <property type="match status" value="1"/>
</dbReference>
<dbReference type="PROSITE" id="PS50097">
    <property type="entry name" value="BTB"/>
    <property type="match status" value="1"/>
</dbReference>
<dbReference type="Pfam" id="PF14895">
    <property type="entry name" value="PPPI_inhib"/>
    <property type="match status" value="1"/>
</dbReference>
<dbReference type="SUPFAM" id="SSF54695">
    <property type="entry name" value="POZ domain"/>
    <property type="match status" value="1"/>
</dbReference>
<feature type="compositionally biased region" description="Basic and acidic residues" evidence="19">
    <location>
        <begin position="265"/>
        <end position="274"/>
    </location>
</feature>
<evidence type="ECO:0000256" key="11">
    <source>
        <dbReference type="ARBA" id="ARBA00022859"/>
    </source>
</evidence>
<dbReference type="CDD" id="cd18192">
    <property type="entry name" value="BTB_POZ_ZBTB1"/>
    <property type="match status" value="1"/>
</dbReference>
<keyword evidence="7 18" id="KW-0863">Zinc-finger</keyword>
<feature type="domain" description="BTB" evidence="20">
    <location>
        <begin position="24"/>
        <end position="91"/>
    </location>
</feature>
<dbReference type="InterPro" id="IPR026142">
    <property type="entry name" value="Pro_pase_1_reg_su_36"/>
</dbReference>
<evidence type="ECO:0000256" key="13">
    <source>
        <dbReference type="ARBA" id="ARBA00023125"/>
    </source>
</evidence>
<keyword evidence="13" id="KW-0238">DNA-binding</keyword>
<feature type="domain" description="C2H2-type" evidence="21">
    <location>
        <begin position="606"/>
        <end position="633"/>
    </location>
</feature>
<feature type="domain" description="C2H2-type" evidence="21">
    <location>
        <begin position="578"/>
        <end position="605"/>
    </location>
</feature>
<dbReference type="GO" id="GO:0046982">
    <property type="term" value="F:protein heterodimerization activity"/>
    <property type="evidence" value="ECO:0007669"/>
    <property type="project" value="Ensembl"/>
</dbReference>
<evidence type="ECO:0000256" key="4">
    <source>
        <dbReference type="ARBA" id="ARBA00022588"/>
    </source>
</evidence>
<feature type="region of interest" description="Disordered" evidence="19">
    <location>
        <begin position="160"/>
        <end position="181"/>
    </location>
</feature>
<evidence type="ECO:0000256" key="1">
    <source>
        <dbReference type="ARBA" id="ARBA00004642"/>
    </source>
</evidence>
<keyword evidence="12" id="KW-0805">Transcription regulation</keyword>
<evidence type="ECO:0000256" key="5">
    <source>
        <dbReference type="ARBA" id="ARBA00022723"/>
    </source>
</evidence>
<keyword evidence="11" id="KW-0391">Immunity</keyword>
<evidence type="ECO:0000256" key="18">
    <source>
        <dbReference type="PROSITE-ProRule" id="PRU00042"/>
    </source>
</evidence>
<dbReference type="GO" id="GO:0006281">
    <property type="term" value="P:DNA repair"/>
    <property type="evidence" value="ECO:0007669"/>
    <property type="project" value="Ensembl"/>
</dbReference>
<dbReference type="GO" id="GO:0070530">
    <property type="term" value="F:K63-linked polyubiquitin modification-dependent protein binding"/>
    <property type="evidence" value="ECO:0007669"/>
    <property type="project" value="Ensembl"/>
</dbReference>
<evidence type="ECO:0000256" key="8">
    <source>
        <dbReference type="ARBA" id="ARBA00022782"/>
    </source>
</evidence>
<evidence type="ECO:0000256" key="2">
    <source>
        <dbReference type="ARBA" id="ARBA00022499"/>
    </source>
</evidence>
<dbReference type="InterPro" id="IPR000210">
    <property type="entry name" value="BTB/POZ_dom"/>
</dbReference>
<evidence type="ECO:0000256" key="17">
    <source>
        <dbReference type="ARBA" id="ARBA00074852"/>
    </source>
</evidence>
<dbReference type="PROSITE" id="PS50157">
    <property type="entry name" value="ZINC_FINGER_C2H2_2"/>
    <property type="match status" value="3"/>
</dbReference>
<dbReference type="GO" id="GO:0019985">
    <property type="term" value="P:translesion synthesis"/>
    <property type="evidence" value="ECO:0007669"/>
    <property type="project" value="Ensembl"/>
</dbReference>
<dbReference type="GO" id="GO:0032825">
    <property type="term" value="P:positive regulation of natural killer cell differentiation"/>
    <property type="evidence" value="ECO:0007669"/>
    <property type="project" value="Ensembl"/>
</dbReference>
<dbReference type="GO" id="GO:0003677">
    <property type="term" value="F:DNA binding"/>
    <property type="evidence" value="ECO:0007669"/>
    <property type="project" value="UniProtKB-KW"/>
</dbReference>
<dbReference type="Gene3D" id="3.30.710.10">
    <property type="entry name" value="Potassium Channel Kv1.1, Chain A"/>
    <property type="match status" value="1"/>
</dbReference>
<dbReference type="GO" id="GO:0033077">
    <property type="term" value="P:T cell differentiation in thymus"/>
    <property type="evidence" value="ECO:0007669"/>
    <property type="project" value="Ensembl"/>
</dbReference>